<organism evidence="1 2">
    <name type="scientific">Halovibrio salipaludis</name>
    <dbReference type="NCBI Taxonomy" id="2032626"/>
    <lineage>
        <taxon>Bacteria</taxon>
        <taxon>Pseudomonadati</taxon>
        <taxon>Pseudomonadota</taxon>
        <taxon>Gammaproteobacteria</taxon>
        <taxon>Oceanospirillales</taxon>
        <taxon>Halomonadaceae</taxon>
        <taxon>Halovibrio</taxon>
    </lineage>
</organism>
<reference evidence="1 2" key="1">
    <citation type="submission" date="2017-08" db="EMBL/GenBank/DDBJ databases">
        <title>Halovibrio sewagensis sp. nov., isolated from wastewater of high salinity.</title>
        <authorList>
            <person name="Dong X."/>
            <person name="Zhang G."/>
        </authorList>
    </citation>
    <scope>NUCLEOTIDE SEQUENCE [LARGE SCALE GENOMIC DNA]</scope>
    <source>
        <strain evidence="1 2">YL5-2</strain>
    </source>
</reference>
<keyword evidence="2" id="KW-1185">Reference proteome</keyword>
<name>A0A2A2F6V2_9GAMM</name>
<dbReference type="InterPro" id="IPR036890">
    <property type="entry name" value="HATPase_C_sf"/>
</dbReference>
<dbReference type="RefSeq" id="WP_095617222.1">
    <property type="nucleotide sequence ID" value="NZ_NSKD01000003.1"/>
</dbReference>
<accession>A0A2A2F6V2</accession>
<evidence type="ECO:0000313" key="2">
    <source>
        <dbReference type="Proteomes" id="UP000218896"/>
    </source>
</evidence>
<dbReference type="EMBL" id="NSKD01000003">
    <property type="protein sequence ID" value="PAU80379.1"/>
    <property type="molecule type" value="Genomic_DNA"/>
</dbReference>
<keyword evidence="1" id="KW-0067">ATP-binding</keyword>
<sequence>MEQKPWDPLFTSSDADAELVSAAQKREIKNILKSYVGMYDSFSELIQNSMDAVDKRELEENSNYQKKLWLTVDLQENSFAITDNGIGFNEREFKAFLAPNISFKDGENARGNKGVGATYIAYGFNFLQFGTKGNGHNFVGELENGREWVEDLRGVVTRPVVNLSKNYDESFSEIDRGSTFKICFGGKSTRPKDLSWYSATTPEQWLYLLLIKTPLGSINSPDTSRKNIKFNLTVKDKYGQKRTLDDQDAEYLFPHKKIKASLNLKDVFKYQDSVIRSGGDPSNLPARFNKSNGIYEFFDTSEVQSIRGDEDQSLINEYSVEAYGYFTYSTSVWDQFNDDLANLRKGYRVLRGGLQLANNNMPQGELIAIPLTSNIGLQNQCHIIVHFKGADLDLGRKGFQPELKELGEKIAVSIVNRFKKWKRLLKSDSGAKEEISKEIELHDWIKEQENHETQKPLQITNKNFFQPINEISIISEPQSEQDVIVLFNQLIAGGVIRGIHLLATSQSKQYDGVFRFIAKEPLDNHVFEKEKNPLGVQELHFDTAYASAPKILEYKYNLDALIHEFESEYKNEKDIHLAVAWKMGTEWQRNYDIISFLDLNNLHRRDFHGLTHSLNSGTTKFYVIILEELIQYLNDIEATQEYQRHYYGDDLF</sequence>
<dbReference type="Proteomes" id="UP000218896">
    <property type="component" value="Unassembled WGS sequence"/>
</dbReference>
<dbReference type="GO" id="GO:0005524">
    <property type="term" value="F:ATP binding"/>
    <property type="evidence" value="ECO:0007669"/>
    <property type="project" value="UniProtKB-KW"/>
</dbReference>
<proteinExistence type="predicted"/>
<keyword evidence="1" id="KW-0547">Nucleotide-binding</keyword>
<dbReference type="AlphaFoldDB" id="A0A2A2F6V2"/>
<evidence type="ECO:0000313" key="1">
    <source>
        <dbReference type="EMBL" id="PAU80379.1"/>
    </source>
</evidence>
<gene>
    <name evidence="1" type="ORF">CK501_07990</name>
</gene>
<dbReference type="OrthoDB" id="9802640at2"/>
<comment type="caution">
    <text evidence="1">The sequence shown here is derived from an EMBL/GenBank/DDBJ whole genome shotgun (WGS) entry which is preliminary data.</text>
</comment>
<dbReference type="SUPFAM" id="SSF55874">
    <property type="entry name" value="ATPase domain of HSP90 chaperone/DNA topoisomerase II/histidine kinase"/>
    <property type="match status" value="1"/>
</dbReference>
<protein>
    <submittedName>
        <fullName evidence="1">ATP-binding protein</fullName>
    </submittedName>
</protein>
<dbReference type="Gene3D" id="3.30.565.10">
    <property type="entry name" value="Histidine kinase-like ATPase, C-terminal domain"/>
    <property type="match status" value="1"/>
</dbReference>